<proteinExistence type="predicted"/>
<evidence type="ECO:0000313" key="7">
    <source>
        <dbReference type="Proteomes" id="UP000445000"/>
    </source>
</evidence>
<dbReference type="InterPro" id="IPR050465">
    <property type="entry name" value="UPF0194_transport"/>
</dbReference>
<dbReference type="Pfam" id="PF25975">
    <property type="entry name" value="CzcB_C"/>
    <property type="match status" value="1"/>
</dbReference>
<evidence type="ECO:0000256" key="1">
    <source>
        <dbReference type="ARBA" id="ARBA00004196"/>
    </source>
</evidence>
<evidence type="ECO:0000256" key="2">
    <source>
        <dbReference type="ARBA" id="ARBA00023054"/>
    </source>
</evidence>
<dbReference type="AlphaFoldDB" id="A0A829YPD6"/>
<dbReference type="InterPro" id="IPR058649">
    <property type="entry name" value="CzcB_C"/>
</dbReference>
<dbReference type="GO" id="GO:0030313">
    <property type="term" value="C:cell envelope"/>
    <property type="evidence" value="ECO:0007669"/>
    <property type="project" value="UniProtKB-SubCell"/>
</dbReference>
<name>A0A829YPD6_9GAMM</name>
<evidence type="ECO:0000256" key="3">
    <source>
        <dbReference type="SAM" id="Coils"/>
    </source>
</evidence>
<protein>
    <submittedName>
        <fullName evidence="6">ABC transporter permease</fullName>
    </submittedName>
</protein>
<keyword evidence="4" id="KW-1133">Transmembrane helix</keyword>
<comment type="caution">
    <text evidence="6">The sequence shown here is derived from an EMBL/GenBank/DDBJ whole genome shotgun (WGS) entry which is preliminary data.</text>
</comment>
<evidence type="ECO:0000313" key="6">
    <source>
        <dbReference type="EMBL" id="GFE84841.1"/>
    </source>
</evidence>
<sequence>MDRPLPMTPPWQRNLRHLAIAVVAAIVIAVLFWQRPSQLQVVDVPQLAKVVAGEFRDELAIRARVEPIRSVLLDAAEAGRVEAVFAREGEWVEAGVPLYQLHSPEQEQLLLERSAEVAQQIANVSVQRSEQAASLAQSRRELAQLRASQQQAESEYRRIAKLTHDGFMSVAALEQAERQHALATQLLEQAREDQRFEAEIRQRSLDEMARAVEGLQRGLQLLERARDRLTQRAPTAGRLSGFRLQVGASVRPGDRLGRIDDVSGGMQLEADIDEYYLPRLEPGLQANSTMGVLKLMQTLPQVQDGKVRVLLQWPDDASPPPNLRPGQTLETRLQLSLPSTALILPDGPGVQSQVYVRDGEQLVRRNVRLGRRAAGQVEVLAGLQPGDEVLISQPPADAARLALP</sequence>
<dbReference type="PANTHER" id="PTHR32347:SF23">
    <property type="entry name" value="BLL5650 PROTEIN"/>
    <property type="match status" value="1"/>
</dbReference>
<comment type="subcellular location">
    <subcellularLocation>
        <location evidence="1">Cell envelope</location>
    </subcellularLocation>
</comment>
<gene>
    <name evidence="6" type="ORF">GCM10011487_68410</name>
</gene>
<dbReference type="EMBL" id="BLJN01000011">
    <property type="protein sequence ID" value="GFE84841.1"/>
    <property type="molecule type" value="Genomic_DNA"/>
</dbReference>
<dbReference type="Proteomes" id="UP000445000">
    <property type="component" value="Unassembled WGS sequence"/>
</dbReference>
<feature type="transmembrane region" description="Helical" evidence="4">
    <location>
        <begin position="15"/>
        <end position="33"/>
    </location>
</feature>
<dbReference type="PANTHER" id="PTHR32347">
    <property type="entry name" value="EFFLUX SYSTEM COMPONENT YKNX-RELATED"/>
    <property type="match status" value="1"/>
</dbReference>
<accession>A0A829YPD6</accession>
<evidence type="ECO:0000259" key="5">
    <source>
        <dbReference type="Pfam" id="PF25975"/>
    </source>
</evidence>
<keyword evidence="7" id="KW-1185">Reference proteome</keyword>
<dbReference type="Gene3D" id="2.40.50.100">
    <property type="match status" value="1"/>
</dbReference>
<dbReference type="Gene3D" id="1.10.287.470">
    <property type="entry name" value="Helix hairpin bin"/>
    <property type="match status" value="1"/>
</dbReference>
<reference evidence="7" key="1">
    <citation type="submission" date="2020-01" db="EMBL/GenBank/DDBJ databases">
        <title>'Steroidobacter agaridevorans' sp. nov., agar-degrading bacteria isolated from rhizosphere soils.</title>
        <authorList>
            <person name="Ikenaga M."/>
            <person name="Kataoka M."/>
            <person name="Murouchi A."/>
            <person name="Katsuragi S."/>
            <person name="Sakai M."/>
        </authorList>
    </citation>
    <scope>NUCLEOTIDE SEQUENCE [LARGE SCALE GENOMIC DNA]</scope>
    <source>
        <strain evidence="7">YU21-B</strain>
    </source>
</reference>
<evidence type="ECO:0000256" key="4">
    <source>
        <dbReference type="SAM" id="Phobius"/>
    </source>
</evidence>
<feature type="domain" description="CzcB-like C-terminal circularly permuted SH3-like" evidence="5">
    <location>
        <begin position="351"/>
        <end position="389"/>
    </location>
</feature>
<dbReference type="Gene3D" id="2.40.420.20">
    <property type="match status" value="1"/>
</dbReference>
<keyword evidence="2 3" id="KW-0175">Coiled coil</keyword>
<organism evidence="6 7">
    <name type="scientific">Steroidobacter agaridevorans</name>
    <dbReference type="NCBI Taxonomy" id="2695856"/>
    <lineage>
        <taxon>Bacteria</taxon>
        <taxon>Pseudomonadati</taxon>
        <taxon>Pseudomonadota</taxon>
        <taxon>Gammaproteobacteria</taxon>
        <taxon>Steroidobacterales</taxon>
        <taxon>Steroidobacteraceae</taxon>
        <taxon>Steroidobacter</taxon>
    </lineage>
</organism>
<feature type="coiled-coil region" evidence="3">
    <location>
        <begin position="135"/>
        <end position="232"/>
    </location>
</feature>
<keyword evidence="4" id="KW-0472">Membrane</keyword>
<keyword evidence="4" id="KW-0812">Transmembrane</keyword>